<dbReference type="GO" id="GO:0005524">
    <property type="term" value="F:ATP binding"/>
    <property type="evidence" value="ECO:0007669"/>
    <property type="project" value="UniProtKB-UniRule"/>
</dbReference>
<dbReference type="PROSITE" id="PS50893">
    <property type="entry name" value="ABC_TRANSPORTER_2"/>
    <property type="match status" value="1"/>
</dbReference>
<comment type="similarity">
    <text evidence="3 11">Belongs to the ABC transporter superfamily.</text>
</comment>
<dbReference type="SUPFAM" id="SSF52540">
    <property type="entry name" value="P-loop containing nucleoside triphosphate hydrolases"/>
    <property type="match status" value="1"/>
</dbReference>
<proteinExistence type="inferred from homology"/>
<keyword evidence="6 11" id="KW-0132">Cell division</keyword>
<keyword evidence="10 11" id="KW-0131">Cell cycle</keyword>
<protein>
    <recommendedName>
        <fullName evidence="4 11">Cell division ATP-binding protein FtsE</fullName>
    </recommendedName>
</protein>
<evidence type="ECO:0000256" key="3">
    <source>
        <dbReference type="ARBA" id="ARBA00005417"/>
    </source>
</evidence>
<dbReference type="STRING" id="1328314.Achr_37460"/>
<dbReference type="GO" id="GO:0016887">
    <property type="term" value="F:ATP hydrolysis activity"/>
    <property type="evidence" value="ECO:0007669"/>
    <property type="project" value="InterPro"/>
</dbReference>
<dbReference type="InterPro" id="IPR003593">
    <property type="entry name" value="AAA+_ATPase"/>
</dbReference>
<comment type="subunit">
    <text evidence="11">Homodimer. Forms a membrane-associated complex with FtsX.</text>
</comment>
<feature type="domain" description="ABC transporter" evidence="13">
    <location>
        <begin position="159"/>
        <end position="378"/>
    </location>
</feature>
<evidence type="ECO:0000256" key="11">
    <source>
        <dbReference type="RuleBase" id="RU365094"/>
    </source>
</evidence>
<dbReference type="Proteomes" id="UP000068210">
    <property type="component" value="Chromosome"/>
</dbReference>
<evidence type="ECO:0000313" key="14">
    <source>
        <dbReference type="EMBL" id="AJE23136.1"/>
    </source>
</evidence>
<sequence length="379" mass="41673">MGRAQPDSGDRPAHRRGFRLGDLRCPAGRQGARHGRADRRYRRSPAHQGQSHGGAEEGPPGARQAGRRGAPRGAAGAGRRHRPERHQPDQAVQPGGGGHRPGADQAGRHRQGRGDLRPGQAVRPADPLHRRRRGRRRPAHLRRRGVRPRAVRGEAGAMIRFEQVGKRYPNGHVGLHELSFHVRHGEFLFVTGHSGAGKSTLLRLLLAMERPTSGRLLLAGQDLSSITTAQIPFLRRQIGVVFQNHQLLFDRSVFDNVALPLKILGLGKEEIARRTLLALERVSLQDKAEQFPADLSTGQQQRVGIARAVVHQPALLLADEPTGNLDPRLAAEIMKVFEDINRLGTTVLIASHDLALIARMRHRLLTLQRGRLIADGEAA</sequence>
<dbReference type="PANTHER" id="PTHR24220">
    <property type="entry name" value="IMPORT ATP-BINDING PROTEIN"/>
    <property type="match status" value="1"/>
</dbReference>
<evidence type="ECO:0000256" key="4">
    <source>
        <dbReference type="ARBA" id="ARBA00020019"/>
    </source>
</evidence>
<dbReference type="Pfam" id="PF00005">
    <property type="entry name" value="ABC_tran"/>
    <property type="match status" value="1"/>
</dbReference>
<keyword evidence="5 11" id="KW-1003">Cell membrane</keyword>
<keyword evidence="9 11" id="KW-0472">Membrane</keyword>
<dbReference type="SMART" id="SM00382">
    <property type="entry name" value="AAA"/>
    <property type="match status" value="1"/>
</dbReference>
<evidence type="ECO:0000256" key="6">
    <source>
        <dbReference type="ARBA" id="ARBA00022618"/>
    </source>
</evidence>
<name>A0A0C4WR27_9GAMM</name>
<evidence type="ECO:0000313" key="15">
    <source>
        <dbReference type="Proteomes" id="UP000068210"/>
    </source>
</evidence>
<dbReference type="HOGENOM" id="CLU_728916_0_0_6"/>
<dbReference type="PANTHER" id="PTHR24220:SF470">
    <property type="entry name" value="CELL DIVISION ATP-BINDING PROTEIN FTSE"/>
    <property type="match status" value="1"/>
</dbReference>
<accession>A0A0C4WR27</accession>
<keyword evidence="15" id="KW-1185">Reference proteome</keyword>
<organism evidence="14 15">
    <name type="scientific">Azotobacter chroococcum NCIMB 8003</name>
    <dbReference type="NCBI Taxonomy" id="1328314"/>
    <lineage>
        <taxon>Bacteria</taxon>
        <taxon>Pseudomonadati</taxon>
        <taxon>Pseudomonadota</taxon>
        <taxon>Gammaproteobacteria</taxon>
        <taxon>Pseudomonadales</taxon>
        <taxon>Pseudomonadaceae</taxon>
        <taxon>Azotobacter</taxon>
    </lineage>
</organism>
<keyword evidence="8 11" id="KW-0067">ATP-binding</keyword>
<dbReference type="NCBIfam" id="TIGR02673">
    <property type="entry name" value="FtsE"/>
    <property type="match status" value="1"/>
</dbReference>
<comment type="function">
    <text evidence="1">Part of the ABC transporter FtsEX involved in cellular division. Important for assembly or stability of the septal ring.</text>
</comment>
<keyword evidence="7 11" id="KW-0547">Nucleotide-binding</keyword>
<evidence type="ECO:0000256" key="12">
    <source>
        <dbReference type="SAM" id="MobiDB-lite"/>
    </source>
</evidence>
<dbReference type="EMBL" id="CP010415">
    <property type="protein sequence ID" value="AJE23136.1"/>
    <property type="molecule type" value="Genomic_DNA"/>
</dbReference>
<evidence type="ECO:0000256" key="8">
    <source>
        <dbReference type="ARBA" id="ARBA00022840"/>
    </source>
</evidence>
<feature type="region of interest" description="Disordered" evidence="12">
    <location>
        <begin position="1"/>
        <end position="149"/>
    </location>
</feature>
<dbReference type="FunFam" id="3.40.50.300:FF:000056">
    <property type="entry name" value="Cell division ATP-binding protein FtsE"/>
    <property type="match status" value="1"/>
</dbReference>
<gene>
    <name evidence="11 14" type="primary">ftsE</name>
    <name evidence="14" type="ORF">Achr_37460</name>
</gene>
<evidence type="ECO:0000256" key="5">
    <source>
        <dbReference type="ARBA" id="ARBA00022475"/>
    </source>
</evidence>
<evidence type="ECO:0000256" key="2">
    <source>
        <dbReference type="ARBA" id="ARBA00004202"/>
    </source>
</evidence>
<feature type="compositionally biased region" description="Basic residues" evidence="12">
    <location>
        <begin position="31"/>
        <end position="45"/>
    </location>
</feature>
<dbReference type="InterPro" id="IPR027417">
    <property type="entry name" value="P-loop_NTPase"/>
</dbReference>
<evidence type="ECO:0000256" key="9">
    <source>
        <dbReference type="ARBA" id="ARBA00023136"/>
    </source>
</evidence>
<dbReference type="GO" id="GO:0051301">
    <property type="term" value="P:cell division"/>
    <property type="evidence" value="ECO:0007669"/>
    <property type="project" value="UniProtKB-UniRule"/>
</dbReference>
<evidence type="ECO:0000256" key="7">
    <source>
        <dbReference type="ARBA" id="ARBA00022741"/>
    </source>
</evidence>
<dbReference type="InterPro" id="IPR003439">
    <property type="entry name" value="ABC_transporter-like_ATP-bd"/>
</dbReference>
<dbReference type="AlphaFoldDB" id="A0A0C4WR27"/>
<dbReference type="GO" id="GO:0022857">
    <property type="term" value="F:transmembrane transporter activity"/>
    <property type="evidence" value="ECO:0007669"/>
    <property type="project" value="TreeGrafter"/>
</dbReference>
<evidence type="ECO:0000256" key="1">
    <source>
        <dbReference type="ARBA" id="ARBA00002579"/>
    </source>
</evidence>
<dbReference type="InterPro" id="IPR015854">
    <property type="entry name" value="ABC_transpr_LolD-like"/>
</dbReference>
<feature type="compositionally biased region" description="Basic residues" evidence="12">
    <location>
        <begin position="129"/>
        <end position="149"/>
    </location>
</feature>
<dbReference type="InterPro" id="IPR005286">
    <property type="entry name" value="Cell_div_FtsE"/>
</dbReference>
<dbReference type="GO" id="GO:0005886">
    <property type="term" value="C:plasma membrane"/>
    <property type="evidence" value="ECO:0007669"/>
    <property type="project" value="UniProtKB-SubCell"/>
</dbReference>
<dbReference type="KEGG" id="acx:Achr_37460"/>
<reference evidence="14 15" key="1">
    <citation type="journal article" date="2015" name="PLoS ONE">
        <title>Azotobacter Genomes: The Genome of Azotobacter chroococcum NCIMB 8003 (ATCC 4412).</title>
        <authorList>
            <person name="Robson R.L."/>
            <person name="Jones R."/>
            <person name="Robson R.M."/>
            <person name="Schwartz A."/>
            <person name="Richardson T.H."/>
        </authorList>
    </citation>
    <scope>NUCLEOTIDE SEQUENCE [LARGE SCALE GENOMIC DNA]</scope>
    <source>
        <strain evidence="14 15">NCIMB 8003</strain>
    </source>
</reference>
<comment type="subcellular location">
    <subcellularLocation>
        <location evidence="11">Cell inner membrane</location>
        <topology evidence="11">Peripheral membrane protein</topology>
        <orientation evidence="11">Cytoplasmic side</orientation>
    </subcellularLocation>
    <subcellularLocation>
        <location evidence="2">Cell membrane</location>
        <topology evidence="2">Peripheral membrane protein</topology>
    </subcellularLocation>
</comment>
<dbReference type="Gene3D" id="3.40.50.300">
    <property type="entry name" value="P-loop containing nucleotide triphosphate hydrolases"/>
    <property type="match status" value="1"/>
</dbReference>
<evidence type="ECO:0000259" key="13">
    <source>
        <dbReference type="PROSITE" id="PS50893"/>
    </source>
</evidence>
<evidence type="ECO:0000256" key="10">
    <source>
        <dbReference type="ARBA" id="ARBA00023306"/>
    </source>
</evidence>